<name>A0ABQ5Q6A5_9BACT</name>
<feature type="transmembrane region" description="Helical" evidence="1">
    <location>
        <begin position="218"/>
        <end position="237"/>
    </location>
</feature>
<dbReference type="EMBL" id="BSDD01000003">
    <property type="protein sequence ID" value="GLH70143.1"/>
    <property type="molecule type" value="Genomic_DNA"/>
</dbReference>
<evidence type="ECO:0000313" key="4">
    <source>
        <dbReference type="Proteomes" id="UP001165089"/>
    </source>
</evidence>
<feature type="transmembrane region" description="Helical" evidence="1">
    <location>
        <begin position="85"/>
        <end position="105"/>
    </location>
</feature>
<keyword evidence="1" id="KW-0812">Transmembrane</keyword>
<feature type="transmembrane region" description="Helical" evidence="1">
    <location>
        <begin position="135"/>
        <end position="155"/>
    </location>
</feature>
<keyword evidence="4" id="KW-1185">Reference proteome</keyword>
<proteinExistence type="predicted"/>
<dbReference type="InterPro" id="IPR003675">
    <property type="entry name" value="Rce1/LyrA-like_dom"/>
</dbReference>
<feature type="domain" description="CAAX prenyl protease 2/Lysostaphin resistance protein A-like" evidence="2">
    <location>
        <begin position="168"/>
        <end position="259"/>
    </location>
</feature>
<gene>
    <name evidence="3" type="ORF">GETHPA_16760</name>
</gene>
<organism evidence="3 4">
    <name type="scientific">Geothrix rubra</name>
    <dbReference type="NCBI Taxonomy" id="2927977"/>
    <lineage>
        <taxon>Bacteria</taxon>
        <taxon>Pseudomonadati</taxon>
        <taxon>Acidobacteriota</taxon>
        <taxon>Holophagae</taxon>
        <taxon>Holophagales</taxon>
        <taxon>Holophagaceae</taxon>
        <taxon>Geothrix</taxon>
    </lineage>
</organism>
<feature type="transmembrane region" description="Helical" evidence="1">
    <location>
        <begin position="191"/>
        <end position="212"/>
    </location>
</feature>
<keyword evidence="1" id="KW-0472">Membrane</keyword>
<evidence type="ECO:0000256" key="1">
    <source>
        <dbReference type="SAM" id="Phobius"/>
    </source>
</evidence>
<feature type="transmembrane region" description="Helical" evidence="1">
    <location>
        <begin position="22"/>
        <end position="41"/>
    </location>
</feature>
<feature type="transmembrane region" description="Helical" evidence="1">
    <location>
        <begin position="249"/>
        <end position="268"/>
    </location>
</feature>
<evidence type="ECO:0000313" key="3">
    <source>
        <dbReference type="EMBL" id="GLH70143.1"/>
    </source>
</evidence>
<feature type="transmembrane region" description="Helical" evidence="1">
    <location>
        <begin position="48"/>
        <end position="65"/>
    </location>
</feature>
<protein>
    <recommendedName>
        <fullName evidence="2">CAAX prenyl protease 2/Lysostaphin resistance protein A-like domain-containing protein</fullName>
    </recommendedName>
</protein>
<comment type="caution">
    <text evidence="3">The sequence shown here is derived from an EMBL/GenBank/DDBJ whole genome shotgun (WGS) entry which is preliminary data.</text>
</comment>
<sequence length="270" mass="28786">MLPASGFGAIVWSTMLGTDPPAWMGFLQVSILAALVLLAGASPRWRPLRGYFLALTALAAGYVVGDKVSGALTWEGWQARMFANTLIHAVISCGFLALSLVGSGLTRRDVYLVKGDMAAPSHLPRWVPHLPWSRLGPLLMVILAVGLAIQLFLTVHPDLHLAGRALLSLPAALAFAAINAAQEEFRYRAVLLARLGPAVGSTQALLVTSVMFGLDHWFGHPAGPSGVLLAGFAGYLWGKSMIETRGSAWAWLIHAFQDVVIYLLIAAAKG</sequence>
<keyword evidence="1" id="KW-1133">Transmembrane helix</keyword>
<reference evidence="3 4" key="1">
    <citation type="journal article" date="2023" name="Antonie Van Leeuwenhoek">
        <title>Mesoterricola silvestris gen. nov., sp. nov., Mesoterricola sediminis sp. nov., Geothrix oryzae sp. nov., Geothrix edaphica sp. nov., Geothrix rubra sp. nov., and Geothrix limicola sp. nov., six novel members of Acidobacteriota isolated from soils.</title>
        <authorList>
            <person name="Itoh H."/>
            <person name="Sugisawa Y."/>
            <person name="Mise K."/>
            <person name="Xu Z."/>
            <person name="Kuniyasu M."/>
            <person name="Ushijima N."/>
            <person name="Kawano K."/>
            <person name="Kobayashi E."/>
            <person name="Shiratori Y."/>
            <person name="Masuda Y."/>
            <person name="Senoo K."/>
        </authorList>
    </citation>
    <scope>NUCLEOTIDE SEQUENCE [LARGE SCALE GENOMIC DNA]</scope>
    <source>
        <strain evidence="3 4">Red803</strain>
    </source>
</reference>
<dbReference type="Pfam" id="PF02517">
    <property type="entry name" value="Rce1-like"/>
    <property type="match status" value="1"/>
</dbReference>
<evidence type="ECO:0000259" key="2">
    <source>
        <dbReference type="Pfam" id="PF02517"/>
    </source>
</evidence>
<dbReference type="Proteomes" id="UP001165089">
    <property type="component" value="Unassembled WGS sequence"/>
</dbReference>
<feature type="transmembrane region" description="Helical" evidence="1">
    <location>
        <begin position="161"/>
        <end position="179"/>
    </location>
</feature>
<accession>A0ABQ5Q6A5</accession>